<reference evidence="1 2" key="1">
    <citation type="submission" date="2016-06" db="EMBL/GenBank/DDBJ databases">
        <authorList>
            <person name="Kjaerup R.B."/>
            <person name="Dalgaard T.S."/>
            <person name="Juul-Madsen H.R."/>
        </authorList>
    </citation>
    <scope>NUCLEOTIDE SEQUENCE [LARGE SCALE GENOMIC DNA]</scope>
</reference>
<evidence type="ECO:0000313" key="2">
    <source>
        <dbReference type="Proteomes" id="UP000215127"/>
    </source>
</evidence>
<dbReference type="PANTHER" id="PTHR14097:SF9">
    <property type="entry name" value="EPIMERASE, PUTATIVE (AFU_ORTHOLOGUE AFUA_8G07320)-RELATED"/>
    <property type="match status" value="1"/>
</dbReference>
<proteinExistence type="predicted"/>
<accession>A0A1X7S0W2</accession>
<dbReference type="EMBL" id="LT853699">
    <property type="protein sequence ID" value="SMQ53326.1"/>
    <property type="molecule type" value="Genomic_DNA"/>
</dbReference>
<gene>
    <name evidence="1" type="ORF">ZT3D7_G8479</name>
</gene>
<evidence type="ECO:0000313" key="1">
    <source>
        <dbReference type="EMBL" id="SMQ53326.1"/>
    </source>
</evidence>
<evidence type="ECO:0008006" key="3">
    <source>
        <dbReference type="Google" id="ProtNLM"/>
    </source>
</evidence>
<organism evidence="1 2">
    <name type="scientific">Zymoseptoria tritici (strain ST99CH_3D7)</name>
    <dbReference type="NCBI Taxonomy" id="1276538"/>
    <lineage>
        <taxon>Eukaryota</taxon>
        <taxon>Fungi</taxon>
        <taxon>Dikarya</taxon>
        <taxon>Ascomycota</taxon>
        <taxon>Pezizomycotina</taxon>
        <taxon>Dothideomycetes</taxon>
        <taxon>Dothideomycetidae</taxon>
        <taxon>Mycosphaerellales</taxon>
        <taxon>Mycosphaerellaceae</taxon>
        <taxon>Zymoseptoria</taxon>
    </lineage>
</organism>
<dbReference type="SUPFAM" id="SSF51735">
    <property type="entry name" value="NAD(P)-binding Rossmann-fold domains"/>
    <property type="match status" value="1"/>
</dbReference>
<dbReference type="InterPro" id="IPR036291">
    <property type="entry name" value="NAD(P)-bd_dom_sf"/>
</dbReference>
<sequence>MKIVLTGSTGFIGSEILKQCIAHTFISHIYVLTRRPLDNRFSHKKVTQLLHEEFETYSPELLDRLREEGVEACIWSLGGSVQQFKDLDEARRVGVNYPVAAAEAFAGHLATPLEPHTGFPEKSPAAGKKRFPFRFVFISGWGAEVDQFRRLWMYSDSRKIKGAAEKGLFETVQSAGEVEGHKCFEVIALRPGRVLAGSADNMGTVISEAIMPCISVDRLARTAIKTAFDGGKGQTILENKDCLGEDWAMVNSIT</sequence>
<dbReference type="Gene3D" id="3.40.50.720">
    <property type="entry name" value="NAD(P)-binding Rossmann-like Domain"/>
    <property type="match status" value="1"/>
</dbReference>
<keyword evidence="2" id="KW-1185">Reference proteome</keyword>
<name>A0A1X7S0W2_ZYMT9</name>
<dbReference type="AlphaFoldDB" id="A0A1X7S0W2"/>
<protein>
    <recommendedName>
        <fullName evidence="3">Thioester reductase (TE) domain-containing protein</fullName>
    </recommendedName>
</protein>
<dbReference type="STRING" id="1276538.A0A1X7S0W2"/>
<dbReference type="PANTHER" id="PTHR14097">
    <property type="entry name" value="OXIDOREDUCTASE HTATIP2"/>
    <property type="match status" value="1"/>
</dbReference>
<dbReference type="Proteomes" id="UP000215127">
    <property type="component" value="Chromosome 8"/>
</dbReference>